<evidence type="ECO:0000313" key="2">
    <source>
        <dbReference type="Proteomes" id="UP000828048"/>
    </source>
</evidence>
<dbReference type="EMBL" id="CM037151">
    <property type="protein sequence ID" value="KAH7843431.1"/>
    <property type="molecule type" value="Genomic_DNA"/>
</dbReference>
<organism evidence="1 2">
    <name type="scientific">Vaccinium darrowii</name>
    <dbReference type="NCBI Taxonomy" id="229202"/>
    <lineage>
        <taxon>Eukaryota</taxon>
        <taxon>Viridiplantae</taxon>
        <taxon>Streptophyta</taxon>
        <taxon>Embryophyta</taxon>
        <taxon>Tracheophyta</taxon>
        <taxon>Spermatophyta</taxon>
        <taxon>Magnoliopsida</taxon>
        <taxon>eudicotyledons</taxon>
        <taxon>Gunneridae</taxon>
        <taxon>Pentapetalae</taxon>
        <taxon>asterids</taxon>
        <taxon>Ericales</taxon>
        <taxon>Ericaceae</taxon>
        <taxon>Vaccinioideae</taxon>
        <taxon>Vaccinieae</taxon>
        <taxon>Vaccinium</taxon>
    </lineage>
</organism>
<name>A0ACB7XR41_9ERIC</name>
<keyword evidence="2" id="KW-1185">Reference proteome</keyword>
<reference evidence="1 2" key="1">
    <citation type="journal article" date="2021" name="Hortic Res">
        <title>High-quality reference genome and annotation aids understanding of berry development for evergreen blueberry (Vaccinium darrowii).</title>
        <authorList>
            <person name="Yu J."/>
            <person name="Hulse-Kemp A.M."/>
            <person name="Babiker E."/>
            <person name="Staton M."/>
        </authorList>
    </citation>
    <scope>NUCLEOTIDE SEQUENCE [LARGE SCALE GENOMIC DNA]</scope>
    <source>
        <strain evidence="2">cv. NJ 8807/NJ 8810</strain>
        <tissue evidence="1">Young leaf</tissue>
    </source>
</reference>
<dbReference type="Proteomes" id="UP000828048">
    <property type="component" value="Chromosome 1"/>
</dbReference>
<accession>A0ACB7XR41</accession>
<evidence type="ECO:0000313" key="1">
    <source>
        <dbReference type="EMBL" id="KAH7843431.1"/>
    </source>
</evidence>
<comment type="caution">
    <text evidence="1">The sequence shown here is derived from an EMBL/GenBank/DDBJ whole genome shotgun (WGS) entry which is preliminary data.</text>
</comment>
<gene>
    <name evidence="1" type="ORF">Vadar_016561</name>
</gene>
<protein>
    <submittedName>
        <fullName evidence="1">Uncharacterized protein</fullName>
    </submittedName>
</protein>
<sequence length="204" mass="22552">MGFFQGSKKSNTNHPHYNSCNHQPSCSNIELHLPLSTLGSCKLHLQHIDPPKQPWNNLNSPSTHGGVHPTTKFVAIRVRAAQKPLTWISVCPRCFYDLLGSTMDAEVVLLMQSANVAAATHCGRWRMQNGEQEVKNGEEDGKGGKIDNGEEDGQEMLWVEPFNSNKMALSLHHGQRVELEKVGQLAVQVVVKKVGEEGFSLCKS</sequence>
<proteinExistence type="predicted"/>